<dbReference type="RefSeq" id="WP_106289968.1">
    <property type="nucleotide sequence ID" value="NZ_CAWNTC010000130.1"/>
</dbReference>
<comment type="caution">
    <text evidence="2">The sequence shown here is derived from an EMBL/GenBank/DDBJ whole genome shotgun (WGS) entry which is preliminary data.</text>
</comment>
<sequence length="72" mass="7767">MPLEAIALIAAIIVSWLVFTALVKVLKTTLTTAFTIAAIVLVLQLLFGIGPEKVWQEIVKLPESVLHLVNGS</sequence>
<feature type="transmembrane region" description="Helical" evidence="1">
    <location>
        <begin position="30"/>
        <end position="50"/>
    </location>
</feature>
<dbReference type="EMBL" id="PVWJ01000100">
    <property type="protein sequence ID" value="PSB01558.1"/>
    <property type="molecule type" value="Genomic_DNA"/>
</dbReference>
<organism evidence="2 3">
    <name type="scientific">Merismopedia glauca CCAP 1448/3</name>
    <dbReference type="NCBI Taxonomy" id="1296344"/>
    <lineage>
        <taxon>Bacteria</taxon>
        <taxon>Bacillati</taxon>
        <taxon>Cyanobacteriota</taxon>
        <taxon>Cyanophyceae</taxon>
        <taxon>Synechococcales</taxon>
        <taxon>Merismopediaceae</taxon>
        <taxon>Merismopedia</taxon>
    </lineage>
</organism>
<feature type="transmembrane region" description="Helical" evidence="1">
    <location>
        <begin position="6"/>
        <end position="23"/>
    </location>
</feature>
<keyword evidence="1" id="KW-0472">Membrane</keyword>
<dbReference type="AlphaFoldDB" id="A0A2T1C066"/>
<protein>
    <submittedName>
        <fullName evidence="2">Uncharacterized protein</fullName>
    </submittedName>
</protein>
<proteinExistence type="predicted"/>
<gene>
    <name evidence="2" type="ORF">C7B64_17640</name>
</gene>
<evidence type="ECO:0000313" key="2">
    <source>
        <dbReference type="EMBL" id="PSB01558.1"/>
    </source>
</evidence>
<keyword evidence="3" id="KW-1185">Reference proteome</keyword>
<keyword evidence="1" id="KW-0812">Transmembrane</keyword>
<dbReference type="Proteomes" id="UP000238762">
    <property type="component" value="Unassembled WGS sequence"/>
</dbReference>
<keyword evidence="1" id="KW-1133">Transmembrane helix</keyword>
<name>A0A2T1C066_9CYAN</name>
<reference evidence="2 3" key="1">
    <citation type="submission" date="2018-02" db="EMBL/GenBank/DDBJ databases">
        <authorList>
            <person name="Cohen D.B."/>
            <person name="Kent A.D."/>
        </authorList>
    </citation>
    <scope>NUCLEOTIDE SEQUENCE [LARGE SCALE GENOMIC DNA]</scope>
    <source>
        <strain evidence="2 3">CCAP 1448/3</strain>
    </source>
</reference>
<accession>A0A2T1C066</accession>
<evidence type="ECO:0000313" key="3">
    <source>
        <dbReference type="Proteomes" id="UP000238762"/>
    </source>
</evidence>
<evidence type="ECO:0000256" key="1">
    <source>
        <dbReference type="SAM" id="Phobius"/>
    </source>
</evidence>
<reference evidence="2 3" key="2">
    <citation type="submission" date="2018-03" db="EMBL/GenBank/DDBJ databases">
        <title>The ancient ancestry and fast evolution of plastids.</title>
        <authorList>
            <person name="Moore K.R."/>
            <person name="Magnabosco C."/>
            <person name="Momper L."/>
            <person name="Gold D.A."/>
            <person name="Bosak T."/>
            <person name="Fournier G.P."/>
        </authorList>
    </citation>
    <scope>NUCLEOTIDE SEQUENCE [LARGE SCALE GENOMIC DNA]</scope>
    <source>
        <strain evidence="2 3">CCAP 1448/3</strain>
    </source>
</reference>